<keyword evidence="2" id="KW-1185">Reference proteome</keyword>
<dbReference type="InterPro" id="IPR013783">
    <property type="entry name" value="Ig-like_fold"/>
</dbReference>
<dbReference type="AlphaFoldDB" id="A0A7K9XQU0"/>
<evidence type="ECO:0000313" key="2">
    <source>
        <dbReference type="Proteomes" id="UP000587472"/>
    </source>
</evidence>
<dbReference type="SUPFAM" id="SSF48726">
    <property type="entry name" value="Immunoglobulin"/>
    <property type="match status" value="1"/>
</dbReference>
<comment type="caution">
    <text evidence="1">The sequence shown here is derived from an EMBL/GenBank/DDBJ whole genome shotgun (WGS) entry which is preliminary data.</text>
</comment>
<dbReference type="EMBL" id="VWZZ01006581">
    <property type="protein sequence ID" value="NXI99925.1"/>
    <property type="molecule type" value="Genomic_DNA"/>
</dbReference>
<evidence type="ECO:0000313" key="1">
    <source>
        <dbReference type="EMBL" id="NXI99925.1"/>
    </source>
</evidence>
<organism evidence="1 2">
    <name type="scientific">Psophia crepitans</name>
    <name type="common">common trumpeter</name>
    <dbReference type="NCBI Taxonomy" id="54359"/>
    <lineage>
        <taxon>Eukaryota</taxon>
        <taxon>Metazoa</taxon>
        <taxon>Chordata</taxon>
        <taxon>Craniata</taxon>
        <taxon>Vertebrata</taxon>
        <taxon>Euteleostomi</taxon>
        <taxon>Archelosauria</taxon>
        <taxon>Archosauria</taxon>
        <taxon>Dinosauria</taxon>
        <taxon>Saurischia</taxon>
        <taxon>Theropoda</taxon>
        <taxon>Coelurosauria</taxon>
        <taxon>Aves</taxon>
        <taxon>Neognathae</taxon>
        <taxon>Neoaves</taxon>
        <taxon>Gruiformes</taxon>
        <taxon>Psophiidae</taxon>
        <taxon>Psophia</taxon>
    </lineage>
</organism>
<reference evidence="1 2" key="1">
    <citation type="submission" date="2019-09" db="EMBL/GenBank/DDBJ databases">
        <title>Bird 10,000 Genomes (B10K) Project - Family phase.</title>
        <authorList>
            <person name="Zhang G."/>
        </authorList>
    </citation>
    <scope>NUCLEOTIDE SEQUENCE [LARGE SCALE GENOMIC DNA]</scope>
    <source>
        <strain evidence="1">B10K-DU-001-60</strain>
        <tissue evidence="1">Muscle</tissue>
    </source>
</reference>
<gene>
    <name evidence="1" type="primary">Trav4_2</name>
    <name evidence="1" type="ORF">PSOCRE_R08823</name>
</gene>
<accession>A0A7K9XQU0</accession>
<protein>
    <submittedName>
        <fullName evidence="1">TVA4 protein</fullName>
    </submittedName>
</protein>
<dbReference type="Proteomes" id="UP000587472">
    <property type="component" value="Unassembled WGS sequence"/>
</dbReference>
<feature type="non-terminal residue" evidence="1">
    <location>
        <position position="100"/>
    </location>
</feature>
<feature type="non-terminal residue" evidence="1">
    <location>
        <position position="1"/>
    </location>
</feature>
<proteinExistence type="predicted"/>
<dbReference type="InterPro" id="IPR036179">
    <property type="entry name" value="Ig-like_dom_sf"/>
</dbReference>
<name>A0A7K9XQU0_9GRUI</name>
<dbReference type="Gene3D" id="2.60.40.10">
    <property type="entry name" value="Immunoglobulins"/>
    <property type="match status" value="1"/>
</dbReference>
<sequence>FLAVAVGRALVQQELSAETTKGTNINLTCSHRNIQTRDLIYWYCQLPGQGPTFLMSITKDSKEVPDLPGWLLVVVVCRSSVLRLARPRCVNMALYYCALG</sequence>